<dbReference type="InterPro" id="IPR050406">
    <property type="entry name" value="FGGY_Carb_Kinase"/>
</dbReference>
<dbReference type="InterPro" id="IPR018483">
    <property type="entry name" value="Carb_kinase_FGGY_CS"/>
</dbReference>
<evidence type="ECO:0000259" key="5">
    <source>
        <dbReference type="Pfam" id="PF00370"/>
    </source>
</evidence>
<dbReference type="GO" id="GO:0016773">
    <property type="term" value="F:phosphotransferase activity, alcohol group as acceptor"/>
    <property type="evidence" value="ECO:0007669"/>
    <property type="project" value="InterPro"/>
</dbReference>
<dbReference type="InterPro" id="IPR018484">
    <property type="entry name" value="FGGY_N"/>
</dbReference>
<dbReference type="GO" id="GO:0016301">
    <property type="term" value="F:kinase activity"/>
    <property type="evidence" value="ECO:0007669"/>
    <property type="project" value="UniProtKB-KW"/>
</dbReference>
<dbReference type="GO" id="GO:0005975">
    <property type="term" value="P:carbohydrate metabolic process"/>
    <property type="evidence" value="ECO:0007669"/>
    <property type="project" value="InterPro"/>
</dbReference>
<dbReference type="AlphaFoldDB" id="A0A081BUT7"/>
<name>A0A081BUT7_VECG1</name>
<feature type="domain" description="Carbohydrate kinase FGGY N-terminal" evidence="5">
    <location>
        <begin position="1"/>
        <end position="245"/>
    </location>
</feature>
<dbReference type="PROSITE" id="PS00445">
    <property type="entry name" value="FGGY_KINASES_2"/>
    <property type="match status" value="1"/>
</dbReference>
<evidence type="ECO:0008006" key="9">
    <source>
        <dbReference type="Google" id="ProtNLM"/>
    </source>
</evidence>
<dbReference type="InterPro" id="IPR018485">
    <property type="entry name" value="FGGY_C"/>
</dbReference>
<evidence type="ECO:0000256" key="3">
    <source>
        <dbReference type="ARBA" id="ARBA00022777"/>
    </source>
</evidence>
<evidence type="ECO:0000259" key="6">
    <source>
        <dbReference type="Pfam" id="PF02782"/>
    </source>
</evidence>
<dbReference type="Pfam" id="PF02782">
    <property type="entry name" value="FGGY_C"/>
    <property type="match status" value="1"/>
</dbReference>
<keyword evidence="8" id="KW-1185">Reference proteome</keyword>
<reference evidence="7" key="1">
    <citation type="journal article" date="2015" name="PeerJ">
        <title>First genomic representation of candidate bacterial phylum KSB3 points to enhanced environmental sensing as a trigger of wastewater bulking.</title>
        <authorList>
            <person name="Sekiguchi Y."/>
            <person name="Ohashi A."/>
            <person name="Parks D.H."/>
            <person name="Yamauchi T."/>
            <person name="Tyson G.W."/>
            <person name="Hugenholtz P."/>
        </authorList>
    </citation>
    <scope>NUCLEOTIDE SEQUENCE [LARGE SCALE GENOMIC DNA]</scope>
</reference>
<evidence type="ECO:0000256" key="4">
    <source>
        <dbReference type="RuleBase" id="RU003733"/>
    </source>
</evidence>
<proteinExistence type="inferred from homology"/>
<dbReference type="InterPro" id="IPR043129">
    <property type="entry name" value="ATPase_NBD"/>
</dbReference>
<evidence type="ECO:0000313" key="7">
    <source>
        <dbReference type="EMBL" id="GAK56092.1"/>
    </source>
</evidence>
<feature type="domain" description="Carbohydrate kinase FGGY C-terminal" evidence="6">
    <location>
        <begin position="258"/>
        <end position="449"/>
    </location>
</feature>
<protein>
    <recommendedName>
        <fullName evidence="9">Xylulokinase</fullName>
    </recommendedName>
</protein>
<dbReference type="PIRSF" id="PIRSF000538">
    <property type="entry name" value="GlpK"/>
    <property type="match status" value="1"/>
</dbReference>
<dbReference type="HOGENOM" id="CLU_009281_3_0_0"/>
<dbReference type="CDD" id="cd07773">
    <property type="entry name" value="ASKHA_NBD_FGGY_FK"/>
    <property type="match status" value="1"/>
</dbReference>
<sequence length="503" mass="55171">MYLTFDVGTTSVKTALYDAEGRLRHKVIKDYQLDSPAVGWYEVNPEIYWKSVVEGFQEILSQSGTAASDIKTIAGCSQGETVIFLDQQDHPTRPAMVWLDGRAQKEAEQFSAMVDVEEFFSVTGIPEIEPTWSACKMLWVKQNQPDVFRQTAKFMLVEDYIVYKLTGKFVSSASLLSTSALVDIHKNIYWRKTVDFLGVESCLPTIIAEGSFVGEIQPSVAVDIGLKSGILVFKGSMDQTMSAVGAGNIVPGVITETTGTALVIGVTARTVDFRGTVKLAYQPHVIPATYLILPFARTAGIVYKWFRDQFAREEIQQIGDLELAYEALNQLAATIPAGADGIVCLPFLAGGAPPPDNNSYAKGIIYGLTLKHGKAHIARAIMESIGYLLKSILTHVEQAGIAIQEVRSMGGGARSDLWLQIKADICNYPIVRMQEEETSTLGAAILSAVKVGDYATIEDAVQAMVKPGKRFLPNPEQTAIYARSYALYRDLCESLMPLFKKYA</sequence>
<dbReference type="PANTHER" id="PTHR43095">
    <property type="entry name" value="SUGAR KINASE"/>
    <property type="match status" value="1"/>
</dbReference>
<dbReference type="Pfam" id="PF00370">
    <property type="entry name" value="FGGY_N"/>
    <property type="match status" value="1"/>
</dbReference>
<gene>
    <name evidence="7" type="ORF">U27_03054</name>
</gene>
<keyword evidence="2 4" id="KW-0808">Transferase</keyword>
<dbReference type="Proteomes" id="UP000030661">
    <property type="component" value="Unassembled WGS sequence"/>
</dbReference>
<dbReference type="SUPFAM" id="SSF53067">
    <property type="entry name" value="Actin-like ATPase domain"/>
    <property type="match status" value="2"/>
</dbReference>
<comment type="similarity">
    <text evidence="1 4">Belongs to the FGGY kinase family.</text>
</comment>
<evidence type="ECO:0000256" key="2">
    <source>
        <dbReference type="ARBA" id="ARBA00022679"/>
    </source>
</evidence>
<organism evidence="7">
    <name type="scientific">Vecturithrix granuli</name>
    <dbReference type="NCBI Taxonomy" id="1499967"/>
    <lineage>
        <taxon>Bacteria</taxon>
        <taxon>Candidatus Moduliflexota</taxon>
        <taxon>Candidatus Vecturitrichia</taxon>
        <taxon>Candidatus Vecturitrichales</taxon>
        <taxon>Candidatus Vecturitrichaceae</taxon>
        <taxon>Candidatus Vecturithrix</taxon>
    </lineage>
</organism>
<keyword evidence="3 4" id="KW-0418">Kinase</keyword>
<dbReference type="Gene3D" id="3.30.420.40">
    <property type="match status" value="2"/>
</dbReference>
<accession>A0A081BUT7</accession>
<dbReference type="EMBL" id="DF820464">
    <property type="protein sequence ID" value="GAK56092.1"/>
    <property type="molecule type" value="Genomic_DNA"/>
</dbReference>
<dbReference type="InterPro" id="IPR000577">
    <property type="entry name" value="Carb_kinase_FGGY"/>
</dbReference>
<dbReference type="PANTHER" id="PTHR43095:SF5">
    <property type="entry name" value="XYLULOSE KINASE"/>
    <property type="match status" value="1"/>
</dbReference>
<evidence type="ECO:0000256" key="1">
    <source>
        <dbReference type="ARBA" id="ARBA00009156"/>
    </source>
</evidence>
<dbReference type="eggNOG" id="COG1070">
    <property type="taxonomic scope" value="Bacteria"/>
</dbReference>
<evidence type="ECO:0000313" key="8">
    <source>
        <dbReference type="Proteomes" id="UP000030661"/>
    </source>
</evidence>
<dbReference type="STRING" id="1499967.U27_03054"/>